<keyword evidence="13 18" id="KW-0511">Multifunctional enzyme</keyword>
<evidence type="ECO:0000256" key="9">
    <source>
        <dbReference type="ARBA" id="ARBA00022692"/>
    </source>
</evidence>
<evidence type="ECO:0000256" key="1">
    <source>
        <dbReference type="ARBA" id="ARBA00004429"/>
    </source>
</evidence>
<dbReference type="InterPro" id="IPR050882">
    <property type="entry name" value="Prepilin_peptidase/N-MTase"/>
</dbReference>
<feature type="transmembrane region" description="Helical" evidence="19">
    <location>
        <begin position="139"/>
        <end position="162"/>
    </location>
</feature>
<keyword evidence="8" id="KW-0949">S-adenosyl-L-methionine</keyword>
<dbReference type="RefSeq" id="WP_120353391.1">
    <property type="nucleotide sequence ID" value="NZ_RAQO01000003.1"/>
</dbReference>
<dbReference type="FunFam" id="1.20.120.1220:FF:000001">
    <property type="entry name" value="Type 4 prepilin-like proteins leader peptide-processing enzyme"/>
    <property type="match status" value="1"/>
</dbReference>
<feature type="transmembrane region" description="Helical" evidence="19">
    <location>
        <begin position="20"/>
        <end position="40"/>
    </location>
</feature>
<feature type="domain" description="Prepilin type IV endopeptidase peptidase" evidence="20">
    <location>
        <begin position="144"/>
        <end position="252"/>
    </location>
</feature>
<keyword evidence="10 18" id="KW-0378">Hydrolase</keyword>
<evidence type="ECO:0000256" key="17">
    <source>
        <dbReference type="RuleBase" id="RU003793"/>
    </source>
</evidence>
<evidence type="ECO:0000256" key="14">
    <source>
        <dbReference type="ARBA" id="ARBA00050401"/>
    </source>
</evidence>
<dbReference type="InterPro" id="IPR000045">
    <property type="entry name" value="Prepilin_IV_endopep_pep"/>
</dbReference>
<dbReference type="AlphaFoldDB" id="A0A420EJM4"/>
<comment type="subcellular location">
    <subcellularLocation>
        <location evidence="1">Cell inner membrane</location>
        <topology evidence="1">Multi-pass membrane protein</topology>
    </subcellularLocation>
    <subcellularLocation>
        <location evidence="18">Cell membrane</location>
        <topology evidence="18">Multi-pass membrane protein</topology>
    </subcellularLocation>
</comment>
<dbReference type="GO" id="GO:0032259">
    <property type="term" value="P:methylation"/>
    <property type="evidence" value="ECO:0007669"/>
    <property type="project" value="UniProtKB-KW"/>
</dbReference>
<evidence type="ECO:0000256" key="11">
    <source>
        <dbReference type="ARBA" id="ARBA00022989"/>
    </source>
</evidence>
<evidence type="ECO:0000256" key="12">
    <source>
        <dbReference type="ARBA" id="ARBA00023136"/>
    </source>
</evidence>
<keyword evidence="6 18" id="KW-0645">Protease</keyword>
<evidence type="ECO:0000259" key="20">
    <source>
        <dbReference type="Pfam" id="PF01478"/>
    </source>
</evidence>
<keyword evidence="3" id="KW-1003">Cell membrane</keyword>
<evidence type="ECO:0000256" key="16">
    <source>
        <dbReference type="ARBA" id="ARBA00071870"/>
    </source>
</evidence>
<keyword evidence="5 18" id="KW-0489">Methyltransferase</keyword>
<feature type="domain" description="Prepilin peptidase A24 N-terminal" evidence="21">
    <location>
        <begin position="25"/>
        <end position="133"/>
    </location>
</feature>
<dbReference type="Gene3D" id="1.20.120.1220">
    <property type="match status" value="1"/>
</dbReference>
<evidence type="ECO:0000256" key="15">
    <source>
        <dbReference type="ARBA" id="ARBA00067082"/>
    </source>
</evidence>
<protein>
    <recommendedName>
        <fullName evidence="16 18">Prepilin leader peptidase/N-methyltransferase</fullName>
        <ecNumber evidence="18">2.1.1.-</ecNumber>
        <ecNumber evidence="15 18">3.4.23.43</ecNumber>
    </recommendedName>
</protein>
<sequence>MSFTTNLLTLAELFPTVILAFWIALALCIGSFLNVVIYRLPIMLQNQWRTECQSFLEIEPELAQKSPERFNLMVPRSRCSSCKSLIPAWCNIPLISWLILRGKCRTCKAAISIRYPLVELGCAILAFACYIHFGFSSQLIWASLFCWLMLSLALIDFDTMYLPDQITLPLLWLGLLLNLDQQFVALTDAVLGAAVGYMSLWCLFWVFKLLTGKEGMGYGDFKLFAVIGAWFGWQALPLTILLASAVGAIVGISLLLRKSISGQQAIPFGPYLAIAALINLFWGGLIVDWYLSVSGLV</sequence>
<keyword evidence="9 18" id="KW-0812">Transmembrane</keyword>
<evidence type="ECO:0000256" key="2">
    <source>
        <dbReference type="ARBA" id="ARBA00005801"/>
    </source>
</evidence>
<dbReference type="GO" id="GO:0004190">
    <property type="term" value="F:aspartic-type endopeptidase activity"/>
    <property type="evidence" value="ECO:0007669"/>
    <property type="project" value="UniProtKB-EC"/>
</dbReference>
<feature type="transmembrane region" description="Helical" evidence="19">
    <location>
        <begin position="268"/>
        <end position="291"/>
    </location>
</feature>
<dbReference type="Pfam" id="PF06750">
    <property type="entry name" value="A24_N_bact"/>
    <property type="match status" value="1"/>
</dbReference>
<keyword evidence="7 18" id="KW-0808">Transferase</keyword>
<evidence type="ECO:0000256" key="3">
    <source>
        <dbReference type="ARBA" id="ARBA00022475"/>
    </source>
</evidence>
<dbReference type="PRINTS" id="PR00864">
    <property type="entry name" value="PREPILNPTASE"/>
</dbReference>
<evidence type="ECO:0000256" key="6">
    <source>
        <dbReference type="ARBA" id="ARBA00022670"/>
    </source>
</evidence>
<evidence type="ECO:0000256" key="8">
    <source>
        <dbReference type="ARBA" id="ARBA00022691"/>
    </source>
</evidence>
<comment type="function">
    <text evidence="18">Plays an essential role in type IV pili and type II pseudopili formation by proteolytically removing the leader sequence from substrate proteins and subsequently monomethylating the alpha-amino group of the newly exposed N-terminal phenylalanine.</text>
</comment>
<evidence type="ECO:0000259" key="21">
    <source>
        <dbReference type="Pfam" id="PF06750"/>
    </source>
</evidence>
<reference evidence="22 23" key="1">
    <citation type="submission" date="2018-09" db="EMBL/GenBank/DDBJ databases">
        <authorList>
            <person name="Wang Z."/>
        </authorList>
    </citation>
    <scope>NUCLEOTIDE SEQUENCE [LARGE SCALE GENOMIC DNA]</scope>
    <source>
        <strain evidence="22 23">ALS 81</strain>
    </source>
</reference>
<evidence type="ECO:0000313" key="23">
    <source>
        <dbReference type="Proteomes" id="UP000286482"/>
    </source>
</evidence>
<comment type="similarity">
    <text evidence="2 17">Belongs to the peptidase A24 family.</text>
</comment>
<feature type="transmembrane region" description="Helical" evidence="19">
    <location>
        <begin position="227"/>
        <end position="256"/>
    </location>
</feature>
<dbReference type="PANTHER" id="PTHR30487">
    <property type="entry name" value="TYPE 4 PREPILIN-LIKE PROTEINS LEADER PEPTIDE-PROCESSING ENZYME"/>
    <property type="match status" value="1"/>
</dbReference>
<proteinExistence type="inferred from homology"/>
<keyword evidence="4" id="KW-0997">Cell inner membrane</keyword>
<comment type="catalytic activity">
    <reaction evidence="14 18">
        <text>Typically cleaves a -Gly-|-Phe- bond to release an N-terminal, basic peptide of 5-8 residues from type IV prepilin, and then N-methylates the new N-terminal amino group, the methyl donor being S-adenosyl-L-methionine.</text>
        <dbReference type="EC" id="3.4.23.43"/>
    </reaction>
</comment>
<dbReference type="InterPro" id="IPR010627">
    <property type="entry name" value="Prepilin_pept_A24_N"/>
</dbReference>
<keyword evidence="23" id="KW-1185">Reference proteome</keyword>
<keyword evidence="12 19" id="KW-0472">Membrane</keyword>
<feature type="transmembrane region" description="Helical" evidence="19">
    <location>
        <begin position="115"/>
        <end position="133"/>
    </location>
</feature>
<evidence type="ECO:0000256" key="18">
    <source>
        <dbReference type="RuleBase" id="RU003794"/>
    </source>
</evidence>
<dbReference type="EC" id="3.4.23.43" evidence="15 18"/>
<dbReference type="Pfam" id="PF01478">
    <property type="entry name" value="Peptidase_A24"/>
    <property type="match status" value="1"/>
</dbReference>
<evidence type="ECO:0000256" key="7">
    <source>
        <dbReference type="ARBA" id="ARBA00022679"/>
    </source>
</evidence>
<dbReference type="GO" id="GO:0008168">
    <property type="term" value="F:methyltransferase activity"/>
    <property type="evidence" value="ECO:0007669"/>
    <property type="project" value="UniProtKB-KW"/>
</dbReference>
<organism evidence="22 23">
    <name type="scientific">Alginatibacterium sediminis</name>
    <dbReference type="NCBI Taxonomy" id="2164068"/>
    <lineage>
        <taxon>Bacteria</taxon>
        <taxon>Pseudomonadati</taxon>
        <taxon>Pseudomonadota</taxon>
        <taxon>Gammaproteobacteria</taxon>
        <taxon>Alteromonadales</taxon>
        <taxon>Alteromonadaceae</taxon>
        <taxon>Alginatibacterium</taxon>
    </lineage>
</organism>
<evidence type="ECO:0000256" key="4">
    <source>
        <dbReference type="ARBA" id="ARBA00022519"/>
    </source>
</evidence>
<evidence type="ECO:0000256" key="13">
    <source>
        <dbReference type="ARBA" id="ARBA00023268"/>
    </source>
</evidence>
<dbReference type="Proteomes" id="UP000286482">
    <property type="component" value="Unassembled WGS sequence"/>
</dbReference>
<dbReference type="EMBL" id="RAQO01000003">
    <property type="protein sequence ID" value="RKF20863.1"/>
    <property type="molecule type" value="Genomic_DNA"/>
</dbReference>
<feature type="transmembrane region" description="Helical" evidence="19">
    <location>
        <begin position="183"/>
        <end position="207"/>
    </location>
</feature>
<gene>
    <name evidence="22" type="ORF">DBZ36_02675</name>
</gene>
<dbReference type="GO" id="GO:0005886">
    <property type="term" value="C:plasma membrane"/>
    <property type="evidence" value="ECO:0007669"/>
    <property type="project" value="UniProtKB-SubCell"/>
</dbReference>
<evidence type="ECO:0000256" key="5">
    <source>
        <dbReference type="ARBA" id="ARBA00022603"/>
    </source>
</evidence>
<dbReference type="GO" id="GO:0006465">
    <property type="term" value="P:signal peptide processing"/>
    <property type="evidence" value="ECO:0007669"/>
    <property type="project" value="TreeGrafter"/>
</dbReference>
<name>A0A420EJM4_9ALTE</name>
<keyword evidence="11 19" id="KW-1133">Transmembrane helix</keyword>
<dbReference type="OrthoDB" id="9789291at2"/>
<dbReference type="InterPro" id="IPR014032">
    <property type="entry name" value="Peptidase_A24A_bac"/>
</dbReference>
<evidence type="ECO:0000313" key="22">
    <source>
        <dbReference type="EMBL" id="RKF20863.1"/>
    </source>
</evidence>
<evidence type="ECO:0000256" key="19">
    <source>
        <dbReference type="SAM" id="Phobius"/>
    </source>
</evidence>
<comment type="caution">
    <text evidence="22">The sequence shown here is derived from an EMBL/GenBank/DDBJ whole genome shotgun (WGS) entry which is preliminary data.</text>
</comment>
<evidence type="ECO:0000256" key="10">
    <source>
        <dbReference type="ARBA" id="ARBA00022801"/>
    </source>
</evidence>
<dbReference type="PANTHER" id="PTHR30487:SF0">
    <property type="entry name" value="PREPILIN LEADER PEPTIDASE_N-METHYLTRANSFERASE-RELATED"/>
    <property type="match status" value="1"/>
</dbReference>
<accession>A0A420EJM4</accession>
<dbReference type="EC" id="2.1.1.-" evidence="18"/>